<dbReference type="AlphaFoldDB" id="A0A1I6L3E7"/>
<dbReference type="OrthoDB" id="221164at2157"/>
<keyword evidence="1" id="KW-0472">Membrane</keyword>
<proteinExistence type="predicted"/>
<gene>
    <name evidence="2" type="ORF">SAMN05216559_1946</name>
</gene>
<protein>
    <submittedName>
        <fullName evidence="2">Uncharacterized protein</fullName>
    </submittedName>
</protein>
<dbReference type="Pfam" id="PF24365">
    <property type="entry name" value="DUF7521"/>
    <property type="match status" value="1"/>
</dbReference>
<feature type="transmembrane region" description="Helical" evidence="1">
    <location>
        <begin position="6"/>
        <end position="28"/>
    </location>
</feature>
<keyword evidence="1" id="KW-1133">Transmembrane helix</keyword>
<organism evidence="2 3">
    <name type="scientific">Halomicrobium zhouii</name>
    <dbReference type="NCBI Taxonomy" id="767519"/>
    <lineage>
        <taxon>Archaea</taxon>
        <taxon>Methanobacteriati</taxon>
        <taxon>Methanobacteriota</taxon>
        <taxon>Stenosarchaea group</taxon>
        <taxon>Halobacteria</taxon>
        <taxon>Halobacteriales</taxon>
        <taxon>Haloarculaceae</taxon>
        <taxon>Halomicrobium</taxon>
    </lineage>
</organism>
<keyword evidence="3" id="KW-1185">Reference proteome</keyword>
<feature type="transmembrane region" description="Helical" evidence="1">
    <location>
        <begin position="79"/>
        <end position="99"/>
    </location>
</feature>
<evidence type="ECO:0000313" key="2">
    <source>
        <dbReference type="EMBL" id="SFR97957.1"/>
    </source>
</evidence>
<feature type="transmembrane region" description="Helical" evidence="1">
    <location>
        <begin position="49"/>
        <end position="67"/>
    </location>
</feature>
<keyword evidence="1" id="KW-0812">Transmembrane</keyword>
<evidence type="ECO:0000256" key="1">
    <source>
        <dbReference type="SAM" id="Phobius"/>
    </source>
</evidence>
<reference evidence="2 3" key="1">
    <citation type="submission" date="2016-10" db="EMBL/GenBank/DDBJ databases">
        <authorList>
            <person name="de Groot N.N."/>
        </authorList>
    </citation>
    <scope>NUCLEOTIDE SEQUENCE [LARGE SCALE GENOMIC DNA]</scope>
    <source>
        <strain evidence="2 3">CGMCC 1.10457</strain>
    </source>
</reference>
<dbReference type="Proteomes" id="UP000199062">
    <property type="component" value="Unassembled WGS sequence"/>
</dbReference>
<dbReference type="STRING" id="767519.SAMN05216559_1946"/>
<sequence>MVGISTAVQWFVLALAFGSTVVGGYVGYQAYRGYRRHHSRTMQYLSVGLFLLTAVAFSTAFVGSLLLRQGVLPESLQQSLTLLTRTFQFVGVLFIAYSLHRRG</sequence>
<name>A0A1I6L3E7_9EURY</name>
<dbReference type="EMBL" id="FOZK01000002">
    <property type="protein sequence ID" value="SFR97957.1"/>
    <property type="molecule type" value="Genomic_DNA"/>
</dbReference>
<dbReference type="RefSeq" id="WP_089816248.1">
    <property type="nucleotide sequence ID" value="NZ_FOZK01000002.1"/>
</dbReference>
<dbReference type="InterPro" id="IPR055943">
    <property type="entry name" value="DUF7521"/>
</dbReference>
<evidence type="ECO:0000313" key="3">
    <source>
        <dbReference type="Proteomes" id="UP000199062"/>
    </source>
</evidence>
<accession>A0A1I6L3E7</accession>